<keyword evidence="1" id="KW-0812">Transmembrane</keyword>
<evidence type="ECO:0000313" key="2">
    <source>
        <dbReference type="EMBL" id="OGM00514.1"/>
    </source>
</evidence>
<evidence type="ECO:0000313" key="3">
    <source>
        <dbReference type="Proteomes" id="UP000176988"/>
    </source>
</evidence>
<dbReference type="InterPro" id="IPR019277">
    <property type="entry name" value="DUF2304"/>
</dbReference>
<proteinExistence type="predicted"/>
<organism evidence="2 3">
    <name type="scientific">Candidatus Uhrbacteria bacterium RIFOXYC2_FULL_47_19</name>
    <dbReference type="NCBI Taxonomy" id="1802424"/>
    <lineage>
        <taxon>Bacteria</taxon>
        <taxon>Candidatus Uhriibacteriota</taxon>
    </lineage>
</organism>
<comment type="caution">
    <text evidence="2">The sequence shown here is derived from an EMBL/GenBank/DDBJ whole genome shotgun (WGS) entry which is preliminary data.</text>
</comment>
<dbReference type="Proteomes" id="UP000176988">
    <property type="component" value="Unassembled WGS sequence"/>
</dbReference>
<gene>
    <name evidence="2" type="ORF">A2480_01445</name>
</gene>
<dbReference type="AlphaFoldDB" id="A0A1F7WCF4"/>
<sequence>MHLIQITIIAFSLFAVWRTIIKFRSGELGRFHLVLWLLLWLMAGFLVALPQATSWLAELVGVGRGVDVAIYLSVVILFYLTFRLFVRLEKIEHNITLLVREMELKDRRPENLKEKDCTDKESHSV</sequence>
<name>A0A1F7WCF4_9BACT</name>
<keyword evidence="1" id="KW-0472">Membrane</keyword>
<keyword evidence="1" id="KW-1133">Transmembrane helix</keyword>
<dbReference type="STRING" id="1802424.A2480_01445"/>
<evidence type="ECO:0008006" key="4">
    <source>
        <dbReference type="Google" id="ProtNLM"/>
    </source>
</evidence>
<feature type="transmembrane region" description="Helical" evidence="1">
    <location>
        <begin position="68"/>
        <end position="86"/>
    </location>
</feature>
<dbReference type="Pfam" id="PF10066">
    <property type="entry name" value="DUF2304"/>
    <property type="match status" value="1"/>
</dbReference>
<feature type="transmembrane region" description="Helical" evidence="1">
    <location>
        <begin position="33"/>
        <end position="56"/>
    </location>
</feature>
<accession>A0A1F7WCF4</accession>
<evidence type="ECO:0000256" key="1">
    <source>
        <dbReference type="SAM" id="Phobius"/>
    </source>
</evidence>
<dbReference type="EMBL" id="MGFG01000031">
    <property type="protein sequence ID" value="OGM00514.1"/>
    <property type="molecule type" value="Genomic_DNA"/>
</dbReference>
<feature type="transmembrane region" description="Helical" evidence="1">
    <location>
        <begin position="6"/>
        <end position="21"/>
    </location>
</feature>
<protein>
    <recommendedName>
        <fullName evidence="4">DUF2304 domain-containing protein</fullName>
    </recommendedName>
</protein>
<reference evidence="2 3" key="1">
    <citation type="journal article" date="2016" name="Nat. Commun.">
        <title>Thousands of microbial genomes shed light on interconnected biogeochemical processes in an aquifer system.</title>
        <authorList>
            <person name="Anantharaman K."/>
            <person name="Brown C.T."/>
            <person name="Hug L.A."/>
            <person name="Sharon I."/>
            <person name="Castelle C.J."/>
            <person name="Probst A.J."/>
            <person name="Thomas B.C."/>
            <person name="Singh A."/>
            <person name="Wilkins M.J."/>
            <person name="Karaoz U."/>
            <person name="Brodie E.L."/>
            <person name="Williams K.H."/>
            <person name="Hubbard S.S."/>
            <person name="Banfield J.F."/>
        </authorList>
    </citation>
    <scope>NUCLEOTIDE SEQUENCE [LARGE SCALE GENOMIC DNA]</scope>
</reference>